<protein>
    <submittedName>
        <fullName evidence="3">Uncharacterized protein</fullName>
    </submittedName>
</protein>
<dbReference type="EMBL" id="VSRR010001991">
    <property type="protein sequence ID" value="MPC28944.1"/>
    <property type="molecule type" value="Genomic_DNA"/>
</dbReference>
<comment type="caution">
    <text evidence="3">The sequence shown here is derived from an EMBL/GenBank/DDBJ whole genome shotgun (WGS) entry which is preliminary data.</text>
</comment>
<accession>A0A5B7E859</accession>
<gene>
    <name evidence="3" type="ORF">E2C01_022160</name>
</gene>
<reference evidence="3 4" key="1">
    <citation type="submission" date="2019-05" db="EMBL/GenBank/DDBJ databases">
        <title>Another draft genome of Portunus trituberculatus and its Hox gene families provides insights of decapod evolution.</title>
        <authorList>
            <person name="Jeong J.-H."/>
            <person name="Song I."/>
            <person name="Kim S."/>
            <person name="Choi T."/>
            <person name="Kim D."/>
            <person name="Ryu S."/>
            <person name="Kim W."/>
        </authorList>
    </citation>
    <scope>NUCLEOTIDE SEQUENCE [LARGE SCALE GENOMIC DNA]</scope>
    <source>
        <tissue evidence="3">Muscle</tissue>
    </source>
</reference>
<keyword evidence="4" id="KW-1185">Reference proteome</keyword>
<evidence type="ECO:0000313" key="4">
    <source>
        <dbReference type="Proteomes" id="UP000324222"/>
    </source>
</evidence>
<organism evidence="3 4">
    <name type="scientific">Portunus trituberculatus</name>
    <name type="common">Swimming crab</name>
    <name type="synonym">Neptunus trituberculatus</name>
    <dbReference type="NCBI Taxonomy" id="210409"/>
    <lineage>
        <taxon>Eukaryota</taxon>
        <taxon>Metazoa</taxon>
        <taxon>Ecdysozoa</taxon>
        <taxon>Arthropoda</taxon>
        <taxon>Crustacea</taxon>
        <taxon>Multicrustacea</taxon>
        <taxon>Malacostraca</taxon>
        <taxon>Eumalacostraca</taxon>
        <taxon>Eucarida</taxon>
        <taxon>Decapoda</taxon>
        <taxon>Pleocyemata</taxon>
        <taxon>Brachyura</taxon>
        <taxon>Eubrachyura</taxon>
        <taxon>Portunoidea</taxon>
        <taxon>Portunidae</taxon>
        <taxon>Portuninae</taxon>
        <taxon>Portunus</taxon>
    </lineage>
</organism>
<dbReference type="Proteomes" id="UP000324222">
    <property type="component" value="Unassembled WGS sequence"/>
</dbReference>
<proteinExistence type="predicted"/>
<sequence length="85" mass="9463">MEDDEEEMTNRSGKGEGTKRVHSGVSEAGVLEVLLPTHGRPGGAAMGKWRRWPRLFLTVMAAVAIHMILIRPVALLPWRQLPGRH</sequence>
<keyword evidence="2" id="KW-0812">Transmembrane</keyword>
<name>A0A5B7E859_PORTR</name>
<feature type="transmembrane region" description="Helical" evidence="2">
    <location>
        <begin position="55"/>
        <end position="78"/>
    </location>
</feature>
<evidence type="ECO:0000256" key="2">
    <source>
        <dbReference type="SAM" id="Phobius"/>
    </source>
</evidence>
<dbReference type="AlphaFoldDB" id="A0A5B7E859"/>
<evidence type="ECO:0000256" key="1">
    <source>
        <dbReference type="SAM" id="MobiDB-lite"/>
    </source>
</evidence>
<keyword evidence="2" id="KW-1133">Transmembrane helix</keyword>
<feature type="region of interest" description="Disordered" evidence="1">
    <location>
        <begin position="1"/>
        <end position="24"/>
    </location>
</feature>
<keyword evidence="2" id="KW-0472">Membrane</keyword>
<evidence type="ECO:0000313" key="3">
    <source>
        <dbReference type="EMBL" id="MPC28944.1"/>
    </source>
</evidence>